<proteinExistence type="predicted"/>
<dbReference type="NCBIfam" id="TIGR01167">
    <property type="entry name" value="LPXTG_anchor"/>
    <property type="match status" value="1"/>
</dbReference>
<feature type="compositionally biased region" description="Low complexity" evidence="5">
    <location>
        <begin position="116"/>
        <end position="198"/>
    </location>
</feature>
<feature type="chain" id="PRO_5039602176" evidence="7">
    <location>
        <begin position="27"/>
        <end position="366"/>
    </location>
</feature>
<keyword evidence="6" id="KW-0472">Membrane</keyword>
<feature type="signal peptide" evidence="7">
    <location>
        <begin position="1"/>
        <end position="26"/>
    </location>
</feature>
<dbReference type="OrthoDB" id="2194768at2"/>
<dbReference type="AlphaFoldDB" id="R3WDL8"/>
<keyword evidence="2" id="KW-0964">Secreted</keyword>
<feature type="compositionally biased region" description="Basic and acidic residues" evidence="5">
    <location>
        <begin position="296"/>
        <end position="306"/>
    </location>
</feature>
<accession>R3WDL8</accession>
<evidence type="ECO:0000256" key="1">
    <source>
        <dbReference type="ARBA" id="ARBA00022512"/>
    </source>
</evidence>
<dbReference type="PANTHER" id="PTHR21523">
    <property type="match status" value="1"/>
</dbReference>
<evidence type="ECO:0000256" key="4">
    <source>
        <dbReference type="ARBA" id="ARBA00023088"/>
    </source>
</evidence>
<feature type="transmembrane region" description="Helical" evidence="6">
    <location>
        <begin position="341"/>
        <end position="359"/>
    </location>
</feature>
<evidence type="ECO:0000313" key="10">
    <source>
        <dbReference type="Proteomes" id="UP000013785"/>
    </source>
</evidence>
<dbReference type="PROSITE" id="PS50847">
    <property type="entry name" value="GRAM_POS_ANCHORING"/>
    <property type="match status" value="1"/>
</dbReference>
<dbReference type="RefSeq" id="WP_010768080.1">
    <property type="nucleotide sequence ID" value="NZ_ASWE01000003.1"/>
</dbReference>
<organism evidence="9 10">
    <name type="scientific">Enterococcus phoeniculicola ATCC BAA-412</name>
    <dbReference type="NCBI Taxonomy" id="1158610"/>
    <lineage>
        <taxon>Bacteria</taxon>
        <taxon>Bacillati</taxon>
        <taxon>Bacillota</taxon>
        <taxon>Bacilli</taxon>
        <taxon>Lactobacillales</taxon>
        <taxon>Enterococcaceae</taxon>
        <taxon>Enterococcus</taxon>
    </lineage>
</organism>
<feature type="compositionally biased region" description="Basic and acidic residues" evidence="5">
    <location>
        <begin position="313"/>
        <end position="326"/>
    </location>
</feature>
<dbReference type="Proteomes" id="UP000013785">
    <property type="component" value="Unassembled WGS sequence"/>
</dbReference>
<dbReference type="InterPro" id="IPR019931">
    <property type="entry name" value="LPXTG_anchor"/>
</dbReference>
<dbReference type="HOGENOM" id="CLU_745440_0_0_9"/>
<dbReference type="PANTHER" id="PTHR21523:SF47">
    <property type="entry name" value="SALIVARY GLUE PROTEIN SGS-3"/>
    <property type="match status" value="1"/>
</dbReference>
<keyword evidence="6" id="KW-1133">Transmembrane helix</keyword>
<keyword evidence="3 7" id="KW-0732">Signal</keyword>
<dbReference type="EMBL" id="AJAT01000012">
    <property type="protein sequence ID" value="EOL45527.1"/>
    <property type="molecule type" value="Genomic_DNA"/>
</dbReference>
<evidence type="ECO:0000256" key="7">
    <source>
        <dbReference type="SAM" id="SignalP"/>
    </source>
</evidence>
<evidence type="ECO:0000256" key="5">
    <source>
        <dbReference type="SAM" id="MobiDB-lite"/>
    </source>
</evidence>
<keyword evidence="1" id="KW-0134">Cell wall</keyword>
<evidence type="ECO:0000259" key="8">
    <source>
        <dbReference type="PROSITE" id="PS50847"/>
    </source>
</evidence>
<keyword evidence="6" id="KW-0812">Transmembrane</keyword>
<keyword evidence="10" id="KW-1185">Reference proteome</keyword>
<evidence type="ECO:0000313" key="9">
    <source>
        <dbReference type="EMBL" id="EOL45527.1"/>
    </source>
</evidence>
<protein>
    <submittedName>
        <fullName evidence="9">LPXTG-domain-containing protein cell wall anchor domain</fullName>
    </submittedName>
</protein>
<dbReference type="STRING" id="154621.RV11_GL000035"/>
<evidence type="ECO:0000256" key="6">
    <source>
        <dbReference type="SAM" id="Phobius"/>
    </source>
</evidence>
<sequence length="366" mass="38997">MKKSIKLMAALSLLGAICLTSFPSQTQGYAATTAAAATTSGTIIIEYTVRDTGEILDKVTYAAGTLTVGDTLPVVLKSFAGYRLTDAWISNPTTEIKISELDKTLTVMYVVDETTEPSTTEPSTTEPSTTEPSTTEPSTTEPSTTEPSTTEPSTTEPSTTEPSTTEPSTTEPSTTEPSTTEPSTTEPSTTEPSTTEPSVTPASITVSDKVMTVGDKLTEEMILDWATFSYEGDYISGFEVIGEPIQVDGNSNKLLEAGSHQIRYYLTDLDGKLLAEKTMTLTVNEPTAVVPDEEAKDSGKTPEKSTTKNPVEPTKELQGTKKEMTQKRKTLPATGEQKTNGIIGLSGVVGLALAGGALVRRNRQRK</sequence>
<gene>
    <name evidence="9" type="ORF">UC3_01417</name>
</gene>
<reference evidence="9 10" key="1">
    <citation type="submission" date="2013-02" db="EMBL/GenBank/DDBJ databases">
        <title>The Genome Sequence of Enterococcus phoeniculicola BAA-412.</title>
        <authorList>
            <consortium name="The Broad Institute Genome Sequencing Platform"/>
            <consortium name="The Broad Institute Genome Sequencing Center for Infectious Disease"/>
            <person name="Earl A.M."/>
            <person name="Gilmore M.S."/>
            <person name="Lebreton F."/>
            <person name="Walker B."/>
            <person name="Young S.K."/>
            <person name="Zeng Q."/>
            <person name="Gargeya S."/>
            <person name="Fitzgerald M."/>
            <person name="Haas B."/>
            <person name="Abouelleil A."/>
            <person name="Alvarado L."/>
            <person name="Arachchi H.M."/>
            <person name="Berlin A.M."/>
            <person name="Chapman S.B."/>
            <person name="Dewar J."/>
            <person name="Goldberg J."/>
            <person name="Griggs A."/>
            <person name="Gujja S."/>
            <person name="Hansen M."/>
            <person name="Howarth C."/>
            <person name="Imamovic A."/>
            <person name="Larimer J."/>
            <person name="McCowan C."/>
            <person name="Murphy C."/>
            <person name="Neiman D."/>
            <person name="Pearson M."/>
            <person name="Priest M."/>
            <person name="Roberts A."/>
            <person name="Saif S."/>
            <person name="Shea T."/>
            <person name="Sisk P."/>
            <person name="Sykes S."/>
            <person name="Wortman J."/>
            <person name="Nusbaum C."/>
            <person name="Birren B."/>
        </authorList>
    </citation>
    <scope>NUCLEOTIDE SEQUENCE [LARGE SCALE GENOMIC DNA]</scope>
    <source>
        <strain evidence="9 10">ATCC BAA-412</strain>
    </source>
</reference>
<dbReference type="PATRIC" id="fig|1158610.3.peg.1400"/>
<feature type="domain" description="Gram-positive cocci surface proteins LPxTG" evidence="8">
    <location>
        <begin position="331"/>
        <end position="366"/>
    </location>
</feature>
<dbReference type="eggNOG" id="COG0744">
    <property type="taxonomic scope" value="Bacteria"/>
</dbReference>
<name>R3WDL8_9ENTE</name>
<evidence type="ECO:0000256" key="3">
    <source>
        <dbReference type="ARBA" id="ARBA00022729"/>
    </source>
</evidence>
<keyword evidence="4" id="KW-0572">Peptidoglycan-anchor</keyword>
<evidence type="ECO:0000256" key="2">
    <source>
        <dbReference type="ARBA" id="ARBA00022525"/>
    </source>
</evidence>
<dbReference type="Pfam" id="PF00746">
    <property type="entry name" value="Gram_pos_anchor"/>
    <property type="match status" value="1"/>
</dbReference>
<feature type="region of interest" description="Disordered" evidence="5">
    <location>
        <begin position="286"/>
        <end position="339"/>
    </location>
</feature>
<comment type="caution">
    <text evidence="9">The sequence shown here is derived from an EMBL/GenBank/DDBJ whole genome shotgun (WGS) entry which is preliminary data.</text>
</comment>
<feature type="region of interest" description="Disordered" evidence="5">
    <location>
        <begin position="113"/>
        <end position="203"/>
    </location>
</feature>